<dbReference type="EMBL" id="BAAFSV010000001">
    <property type="protein sequence ID" value="GAB1309971.1"/>
    <property type="molecule type" value="Genomic_DNA"/>
</dbReference>
<accession>A0ABQ0FWT4</accession>
<keyword evidence="3" id="KW-1185">Reference proteome</keyword>
<comment type="caution">
    <text evidence="2">The sequence shown here is derived from an EMBL/GenBank/DDBJ whole genome shotgun (WGS) entry which is preliminary data.</text>
</comment>
<dbReference type="RefSeq" id="XP_070911704.1">
    <property type="nucleotide sequence ID" value="XM_071055603.1"/>
</dbReference>
<proteinExistence type="predicted"/>
<evidence type="ECO:0000313" key="3">
    <source>
        <dbReference type="Proteomes" id="UP001628179"/>
    </source>
</evidence>
<sequence>MLRPLTSGLLLWGLLLLSQPTASQAPATFSLPSQPEYNLLSSCGKACLYGSGDVWIGGRLGCSGPYTNDCMCRVDKAPAISSYASECNKNLCTSGDVQQDINTFLSLYNSYCAKNGYTLPGAAANAAEPTGDSATIIGDSTAATVTRVSHATVTAESGGTKPGTGLGKWGALAVVVSMRIASS</sequence>
<dbReference type="Proteomes" id="UP001628179">
    <property type="component" value="Unassembled WGS sequence"/>
</dbReference>
<keyword evidence="1" id="KW-0732">Signal</keyword>
<protein>
    <submittedName>
        <fullName evidence="2">Extracellular membrane protein CFEM domain-containing protein</fullName>
    </submittedName>
</protein>
<feature type="signal peptide" evidence="1">
    <location>
        <begin position="1"/>
        <end position="23"/>
    </location>
</feature>
<organism evidence="2 3">
    <name type="scientific">Madurella fahalii</name>
    <dbReference type="NCBI Taxonomy" id="1157608"/>
    <lineage>
        <taxon>Eukaryota</taxon>
        <taxon>Fungi</taxon>
        <taxon>Dikarya</taxon>
        <taxon>Ascomycota</taxon>
        <taxon>Pezizomycotina</taxon>
        <taxon>Sordariomycetes</taxon>
        <taxon>Sordariomycetidae</taxon>
        <taxon>Sordariales</taxon>
        <taxon>Sordariales incertae sedis</taxon>
        <taxon>Madurella</taxon>
    </lineage>
</organism>
<dbReference type="GeneID" id="98170926"/>
<reference evidence="2 3" key="1">
    <citation type="submission" date="2024-09" db="EMBL/GenBank/DDBJ databases">
        <title>Itraconazole resistance in Madurella fahalii resulting from another homologue of gene encoding cytochrome P450 14-alpha sterol demethylase (CYP51).</title>
        <authorList>
            <person name="Yoshioka I."/>
            <person name="Fahal A.H."/>
            <person name="Kaneko S."/>
            <person name="Yaguchi T."/>
        </authorList>
    </citation>
    <scope>NUCLEOTIDE SEQUENCE [LARGE SCALE GENOMIC DNA]</scope>
    <source>
        <strain evidence="2 3">IFM 68171</strain>
    </source>
</reference>
<evidence type="ECO:0000256" key="1">
    <source>
        <dbReference type="SAM" id="SignalP"/>
    </source>
</evidence>
<evidence type="ECO:0000313" key="2">
    <source>
        <dbReference type="EMBL" id="GAB1309971.1"/>
    </source>
</evidence>
<feature type="chain" id="PRO_5046651484" evidence="1">
    <location>
        <begin position="24"/>
        <end position="183"/>
    </location>
</feature>
<name>A0ABQ0FWT4_9PEZI</name>
<gene>
    <name evidence="2" type="ORF">MFIFM68171_00181</name>
</gene>